<evidence type="ECO:0000313" key="3">
    <source>
        <dbReference type="EMBL" id="OLS01675.1"/>
    </source>
</evidence>
<evidence type="ECO:0000313" key="4">
    <source>
        <dbReference type="Proteomes" id="UP000186112"/>
    </source>
</evidence>
<dbReference type="GO" id="GO:0005737">
    <property type="term" value="C:cytoplasm"/>
    <property type="evidence" value="ECO:0007669"/>
    <property type="project" value="UniProtKB-SubCell"/>
</dbReference>
<keyword evidence="2" id="KW-0963">Cytoplasm</keyword>
<dbReference type="GO" id="GO:0106026">
    <property type="term" value="F:Gly-tRNA(Ala) deacylase activity"/>
    <property type="evidence" value="ECO:0007669"/>
    <property type="project" value="UniProtKB-UniRule"/>
</dbReference>
<keyword evidence="4" id="KW-1185">Reference proteome</keyword>
<dbReference type="HAMAP" id="MF_00518">
    <property type="entry name" value="Deacylase_Dtd"/>
    <property type="match status" value="1"/>
</dbReference>
<dbReference type="InterPro" id="IPR003732">
    <property type="entry name" value="Daa-tRNA_deacyls_DTD"/>
</dbReference>
<dbReference type="PANTHER" id="PTHR10472:SF5">
    <property type="entry name" value="D-AMINOACYL-TRNA DEACYLASE 1"/>
    <property type="match status" value="1"/>
</dbReference>
<comment type="subunit">
    <text evidence="2">Homodimer.</text>
</comment>
<organism evidence="3 4">
    <name type="scientific">Tissierella creatinophila DSM 6911</name>
    <dbReference type="NCBI Taxonomy" id="1123403"/>
    <lineage>
        <taxon>Bacteria</taxon>
        <taxon>Bacillati</taxon>
        <taxon>Bacillota</taxon>
        <taxon>Tissierellia</taxon>
        <taxon>Tissierellales</taxon>
        <taxon>Tissierellaceae</taxon>
        <taxon>Tissierella</taxon>
    </lineage>
</organism>
<comment type="function">
    <text evidence="2">An aminoacyl-tRNA editing enzyme that deacylates mischarged D-aminoacyl-tRNAs. Also deacylates mischarged glycyl-tRNA(Ala), protecting cells against glycine mischarging by AlaRS. Acts via tRNA-based rather than protein-based catalysis; rejects L-amino acids rather than detecting D-amino acids in the active site. By recycling D-aminoacyl-tRNA to D-amino acids and free tRNA molecules, this enzyme counteracts the toxicity associated with the formation of D-aminoacyl-tRNA entities in vivo and helps enforce protein L-homochirality.</text>
</comment>
<dbReference type="PANTHER" id="PTHR10472">
    <property type="entry name" value="D-TYROSYL-TRNA TYR DEACYLASE"/>
    <property type="match status" value="1"/>
</dbReference>
<gene>
    <name evidence="2 3" type="primary">dtd</name>
    <name evidence="3" type="ORF">TICRE_22750</name>
</gene>
<evidence type="ECO:0000256" key="1">
    <source>
        <dbReference type="ARBA" id="ARBA00009673"/>
    </source>
</evidence>
<feature type="short sequence motif" description="Gly-cisPro motif, important for rejection of L-amino acids" evidence="2">
    <location>
        <begin position="149"/>
        <end position="150"/>
    </location>
</feature>
<dbReference type="GO" id="GO:0043908">
    <property type="term" value="F:Ser(Gly)-tRNA(Ala) hydrolase activity"/>
    <property type="evidence" value="ECO:0007669"/>
    <property type="project" value="UniProtKB-UniRule"/>
</dbReference>
<dbReference type="AlphaFoldDB" id="A0A1U7M321"/>
<dbReference type="GO" id="GO:0019478">
    <property type="term" value="P:D-amino acid catabolic process"/>
    <property type="evidence" value="ECO:0007669"/>
    <property type="project" value="UniProtKB-UniRule"/>
</dbReference>
<dbReference type="Pfam" id="PF02580">
    <property type="entry name" value="Tyr_Deacylase"/>
    <property type="match status" value="1"/>
</dbReference>
<dbReference type="GO" id="GO:0000049">
    <property type="term" value="F:tRNA binding"/>
    <property type="evidence" value="ECO:0007669"/>
    <property type="project" value="UniProtKB-UniRule"/>
</dbReference>
<comment type="catalytic activity">
    <reaction evidence="2">
        <text>a D-aminoacyl-tRNA + H2O = a tRNA + a D-alpha-amino acid + H(+)</text>
        <dbReference type="Rhea" id="RHEA:13953"/>
        <dbReference type="Rhea" id="RHEA-COMP:10123"/>
        <dbReference type="Rhea" id="RHEA-COMP:10124"/>
        <dbReference type="ChEBI" id="CHEBI:15377"/>
        <dbReference type="ChEBI" id="CHEBI:15378"/>
        <dbReference type="ChEBI" id="CHEBI:59871"/>
        <dbReference type="ChEBI" id="CHEBI:78442"/>
        <dbReference type="ChEBI" id="CHEBI:79333"/>
        <dbReference type="EC" id="3.1.1.96"/>
    </reaction>
</comment>
<dbReference type="CDD" id="cd00563">
    <property type="entry name" value="Dtyr_deacylase"/>
    <property type="match status" value="1"/>
</dbReference>
<dbReference type="GO" id="GO:0051500">
    <property type="term" value="F:D-tyrosyl-tRNA(Tyr) deacylase activity"/>
    <property type="evidence" value="ECO:0007669"/>
    <property type="project" value="TreeGrafter"/>
</dbReference>
<dbReference type="InterPro" id="IPR023509">
    <property type="entry name" value="DTD-like_sf"/>
</dbReference>
<dbReference type="FunFam" id="3.50.80.10:FF:000001">
    <property type="entry name" value="D-aminoacyl-tRNA deacylase"/>
    <property type="match status" value="1"/>
</dbReference>
<proteinExistence type="inferred from homology"/>
<keyword evidence="2" id="KW-0820">tRNA-binding</keyword>
<comment type="subcellular location">
    <subcellularLocation>
        <location evidence="2">Cytoplasm</location>
    </subcellularLocation>
</comment>
<comment type="similarity">
    <text evidence="1 2">Belongs to the DTD family.</text>
</comment>
<comment type="domain">
    <text evidence="2">A Gly-cisPro motif from one monomer fits into the active site of the other monomer to allow specific chiral rejection of L-amino acids.</text>
</comment>
<sequence>MHIELLLKGMYKVRAVVQRVKEASVTVDGKRVSKIKVGLLVFLGIGKEDEEIDLEYLVEKVLGLRIFQDEDKKMNLSLLDIKGELLVVSQFTLYGDVRKGKRPSFSASAPSDMGEAFYKQFIEKCKIKGIETKGGLFGADMKVELLNDGPVTILLDSKKCF</sequence>
<dbReference type="SUPFAM" id="SSF69500">
    <property type="entry name" value="DTD-like"/>
    <property type="match status" value="1"/>
</dbReference>
<dbReference type="EC" id="3.1.1.-" evidence="2"/>
<reference evidence="3 4" key="1">
    <citation type="submission" date="2016-02" db="EMBL/GenBank/DDBJ databases">
        <title>Genome sequence of Tissierella creatinophila DSM 6911.</title>
        <authorList>
            <person name="Poehlein A."/>
            <person name="Daniel R."/>
        </authorList>
    </citation>
    <scope>NUCLEOTIDE SEQUENCE [LARGE SCALE GENOMIC DNA]</scope>
    <source>
        <strain evidence="3 4">DSM 6911</strain>
    </source>
</reference>
<comment type="caution">
    <text evidence="3">The sequence shown here is derived from an EMBL/GenBank/DDBJ whole genome shotgun (WGS) entry which is preliminary data.</text>
</comment>
<accession>A0A1U7M321</accession>
<evidence type="ECO:0000256" key="2">
    <source>
        <dbReference type="HAMAP-Rule" id="MF_00518"/>
    </source>
</evidence>
<protein>
    <recommendedName>
        <fullName evidence="2">D-aminoacyl-tRNA deacylase</fullName>
        <shortName evidence="2">DTD</shortName>
        <ecNumber evidence="2">3.1.1.96</ecNumber>
    </recommendedName>
    <alternativeName>
        <fullName evidence="2">Gly-tRNA(Ala) deacylase</fullName>
        <ecNumber evidence="2">3.1.1.-</ecNumber>
    </alternativeName>
</protein>
<dbReference type="NCBIfam" id="TIGR00256">
    <property type="entry name" value="D-aminoacyl-tRNA deacylase"/>
    <property type="match status" value="1"/>
</dbReference>
<dbReference type="Gene3D" id="3.50.80.10">
    <property type="entry name" value="D-tyrosyl-tRNA(Tyr) deacylase"/>
    <property type="match status" value="1"/>
</dbReference>
<keyword evidence="2 3" id="KW-0378">Hydrolase</keyword>
<comment type="catalytic activity">
    <reaction evidence="2">
        <text>glycyl-tRNA(Ala) + H2O = tRNA(Ala) + glycine + H(+)</text>
        <dbReference type="Rhea" id="RHEA:53744"/>
        <dbReference type="Rhea" id="RHEA-COMP:9657"/>
        <dbReference type="Rhea" id="RHEA-COMP:13640"/>
        <dbReference type="ChEBI" id="CHEBI:15377"/>
        <dbReference type="ChEBI" id="CHEBI:15378"/>
        <dbReference type="ChEBI" id="CHEBI:57305"/>
        <dbReference type="ChEBI" id="CHEBI:78442"/>
        <dbReference type="ChEBI" id="CHEBI:78522"/>
    </reaction>
</comment>
<dbReference type="EMBL" id="LTDM01000064">
    <property type="protein sequence ID" value="OLS01675.1"/>
    <property type="molecule type" value="Genomic_DNA"/>
</dbReference>
<name>A0A1U7M321_TISCR</name>
<dbReference type="EC" id="3.1.1.96" evidence="2"/>
<keyword evidence="2" id="KW-0694">RNA-binding</keyword>
<dbReference type="Proteomes" id="UP000186112">
    <property type="component" value="Unassembled WGS sequence"/>
</dbReference>